<evidence type="ECO:0000313" key="11">
    <source>
        <dbReference type="Proteomes" id="UP000422108"/>
    </source>
</evidence>
<evidence type="ECO:0000256" key="1">
    <source>
        <dbReference type="ARBA" id="ARBA00004370"/>
    </source>
</evidence>
<organism evidence="10 11">
    <name type="scientific">Desulfosarcina ovata subsp. ovata</name>
    <dbReference type="NCBI Taxonomy" id="2752305"/>
    <lineage>
        <taxon>Bacteria</taxon>
        <taxon>Pseudomonadati</taxon>
        <taxon>Thermodesulfobacteriota</taxon>
        <taxon>Desulfobacteria</taxon>
        <taxon>Desulfobacterales</taxon>
        <taxon>Desulfosarcinaceae</taxon>
        <taxon>Desulfosarcina</taxon>
    </lineage>
</organism>
<gene>
    <name evidence="10" type="ORF">DSCOOX_42190</name>
</gene>
<dbReference type="InterPro" id="IPR010827">
    <property type="entry name" value="BamA/TamA_POTRA"/>
</dbReference>
<dbReference type="Pfam" id="PF01103">
    <property type="entry name" value="Omp85"/>
    <property type="match status" value="1"/>
</dbReference>
<dbReference type="InterPro" id="IPR034746">
    <property type="entry name" value="POTRA"/>
</dbReference>
<keyword evidence="5" id="KW-0677">Repeat</keyword>
<dbReference type="GO" id="GO:0009279">
    <property type="term" value="C:cell outer membrane"/>
    <property type="evidence" value="ECO:0007669"/>
    <property type="project" value="UniProtKB-UniRule"/>
</dbReference>
<evidence type="ECO:0000259" key="9">
    <source>
        <dbReference type="PROSITE" id="PS51779"/>
    </source>
</evidence>
<dbReference type="PIRSF" id="PIRSF006076">
    <property type="entry name" value="OM_assembly_OMP85"/>
    <property type="match status" value="1"/>
</dbReference>
<keyword evidence="6" id="KW-0472">Membrane</keyword>
<evidence type="ECO:0000256" key="5">
    <source>
        <dbReference type="ARBA" id="ARBA00022737"/>
    </source>
</evidence>
<proteinExistence type="predicted"/>
<comment type="subcellular location">
    <subcellularLocation>
        <location evidence="1">Membrane</location>
    </subcellularLocation>
</comment>
<dbReference type="NCBIfam" id="TIGR03303">
    <property type="entry name" value="OM_YaeT"/>
    <property type="match status" value="1"/>
</dbReference>
<keyword evidence="7" id="KW-0998">Cell outer membrane</keyword>
<keyword evidence="2" id="KW-1134">Transmembrane beta strand</keyword>
<evidence type="ECO:0000256" key="4">
    <source>
        <dbReference type="ARBA" id="ARBA00022729"/>
    </source>
</evidence>
<dbReference type="PANTHER" id="PTHR12815">
    <property type="entry name" value="SORTING AND ASSEMBLY MACHINERY SAMM50 PROTEIN FAMILY MEMBER"/>
    <property type="match status" value="1"/>
</dbReference>
<dbReference type="PANTHER" id="PTHR12815:SF47">
    <property type="entry name" value="TRANSLOCATION AND ASSEMBLY MODULE SUBUNIT TAMA"/>
    <property type="match status" value="1"/>
</dbReference>
<evidence type="ECO:0000256" key="3">
    <source>
        <dbReference type="ARBA" id="ARBA00022692"/>
    </source>
</evidence>
<dbReference type="Proteomes" id="UP000422108">
    <property type="component" value="Chromosome"/>
</dbReference>
<dbReference type="InterPro" id="IPR039910">
    <property type="entry name" value="D15-like"/>
</dbReference>
<evidence type="ECO:0000313" key="10">
    <source>
        <dbReference type="EMBL" id="BBO91039.1"/>
    </source>
</evidence>
<protein>
    <recommendedName>
        <fullName evidence="8">Outer membrane protein assembly factor BamA</fullName>
    </recommendedName>
</protein>
<reference evidence="10 11" key="1">
    <citation type="submission" date="2019-11" db="EMBL/GenBank/DDBJ databases">
        <title>Comparative genomics of hydrocarbon-degrading Desulfosarcina strains.</title>
        <authorList>
            <person name="Watanabe M."/>
            <person name="Kojima H."/>
            <person name="Fukui M."/>
        </authorList>
    </citation>
    <scope>NUCLEOTIDE SEQUENCE [LARGE SCALE GENOMIC DNA]</scope>
    <source>
        <strain evidence="11">oXyS1</strain>
    </source>
</reference>
<keyword evidence="3" id="KW-0812">Transmembrane</keyword>
<evidence type="ECO:0000256" key="2">
    <source>
        <dbReference type="ARBA" id="ARBA00022452"/>
    </source>
</evidence>
<feature type="domain" description="POTRA" evidence="9">
    <location>
        <begin position="128"/>
        <end position="206"/>
    </location>
</feature>
<evidence type="ECO:0000256" key="7">
    <source>
        <dbReference type="ARBA" id="ARBA00023237"/>
    </source>
</evidence>
<keyword evidence="11" id="KW-1185">Reference proteome</keyword>
<dbReference type="Gene3D" id="2.40.160.50">
    <property type="entry name" value="membrane protein fhac: a member of the omp85/tpsb transporter family"/>
    <property type="match status" value="1"/>
</dbReference>
<dbReference type="Pfam" id="PF07244">
    <property type="entry name" value="POTRA"/>
    <property type="match status" value="4"/>
</dbReference>
<sequence>MSRPLISYPKNAGWIFYVLVLWMGFCGNSGSLAAEPTHSPNAPFTSDDATSVIDDIQVIINDRPHRQATYAQMARRLIRQKPGATITDAGIRASVEALTLSRRFSAIHVDTSDSHQGQTLVFTLTPYHYIKDIRIRGNPPLFDQDVLNAMTLYPGDPYARDQLAAQAVAIGNRYKREGYIDPQVSIEAIGQDEDEKETLVVNIRKGPAYQLGSLRFDGRRAISEFTLKRHMHVWRVTLLPGGSRFSSYHLKQDADALLALYRKKGFVDATLSYETRMADDSRHVDVTVTINEGKRTHVSMVGNHRFWNLTLKKDIVLFRDGNRNNIGVRRSIRNMKRRYRDAGFLDARIKAEILPSADAPESRQHIRFTIQEGPETLVESLDVSGNQALATKEIKKAVLTRPPGLLHDGAFVPETLEEDVFSVTTLYMQNGFQNRQVSPQLAYNADKSRVAVELAVNEGPRTMVRTIAINGLKGTGLSTGDAQKVLVHRVGAPFRQPALQAEKEAIASLVAEKGYPHATVDAQVAFSEDRSRADIVHRITPGPKVFLGEIFIAGNLRTDEGVIRRELGAQPGDPLALRTLYDGQRRLRDLDIFQSVNYRTLGLKERDEMVNLFVDIREKAPYYTEFGVGYESDSGLYGRASGGDRNFLGINKALSASGEISQTGYRVETRLTDPRFLGTRTTASLGIYNEEETEFNQTFGTRTTGGSLAFSRSWGAHLLSALNFSLERRDQFNVEDRVTDEANESTRTDFVITPSLRYDTRDSFVRPRKGVFSSFSVDISKGIDEDADNFVRYQIDNRIYRTPFEGITVAGLVRIGQVIAYGENGDVPDDQLFFLGGIQDVRGYGENLLRIDEEGDPVGGKTAMVGSLEVRVDLGMNLELTTFFDIGSVQNALVEAGSDSFRSSVGLGLRYITPIGPMGLLYGHKLNREEGEADGYWHISIGYSF</sequence>
<accession>A0A5K8AES1</accession>
<dbReference type="PROSITE" id="PS51779">
    <property type="entry name" value="POTRA"/>
    <property type="match status" value="1"/>
</dbReference>
<dbReference type="EMBL" id="AP021879">
    <property type="protein sequence ID" value="BBO91039.1"/>
    <property type="molecule type" value="Genomic_DNA"/>
</dbReference>
<evidence type="ECO:0000256" key="6">
    <source>
        <dbReference type="ARBA" id="ARBA00023136"/>
    </source>
</evidence>
<keyword evidence="4" id="KW-0732">Signal</keyword>
<evidence type="ECO:0000256" key="8">
    <source>
        <dbReference type="NCBIfam" id="TIGR03303"/>
    </source>
</evidence>
<name>A0A5K8AES1_9BACT</name>
<dbReference type="InterPro" id="IPR023707">
    <property type="entry name" value="OM_assembly_BamA"/>
</dbReference>
<dbReference type="Gene3D" id="3.10.20.310">
    <property type="entry name" value="membrane protein fhac"/>
    <property type="match status" value="7"/>
</dbReference>
<dbReference type="GO" id="GO:0071709">
    <property type="term" value="P:membrane assembly"/>
    <property type="evidence" value="ECO:0007669"/>
    <property type="project" value="InterPro"/>
</dbReference>
<dbReference type="InterPro" id="IPR000184">
    <property type="entry name" value="Bac_surfAg_D15"/>
</dbReference>
<dbReference type="AlphaFoldDB" id="A0A5K8AES1"/>